<reference evidence="2" key="1">
    <citation type="journal article" date="2023" name="Commun. Biol.">
        <title>Genome analysis of Parmales, the sister group of diatoms, reveals the evolutionary specialization of diatoms from phago-mixotrophs to photoautotrophs.</title>
        <authorList>
            <person name="Ban H."/>
            <person name="Sato S."/>
            <person name="Yoshikawa S."/>
            <person name="Yamada K."/>
            <person name="Nakamura Y."/>
            <person name="Ichinomiya M."/>
            <person name="Sato N."/>
            <person name="Blanc-Mathieu R."/>
            <person name="Endo H."/>
            <person name="Kuwata A."/>
            <person name="Ogata H."/>
        </authorList>
    </citation>
    <scope>NUCLEOTIDE SEQUENCE [LARGE SCALE GENOMIC DNA]</scope>
</reference>
<dbReference type="AlphaFoldDB" id="A0A9W7FX60"/>
<comment type="caution">
    <text evidence="1">The sequence shown here is derived from an EMBL/GenBank/DDBJ whole genome shotgun (WGS) entry which is preliminary data.</text>
</comment>
<sequence>MFLKALLEEKESRKRKDVEGRRKKEEAKNLLEAGMRRMEVGTWEILQELKEKKEECEKLREMLDWMKAEVGR</sequence>
<keyword evidence="2" id="KW-1185">Reference proteome</keyword>
<accession>A0A9W7FX60</accession>
<name>A0A9W7FX60_9STRA</name>
<organism evidence="1 2">
    <name type="scientific">Triparma columacea</name>
    <dbReference type="NCBI Taxonomy" id="722753"/>
    <lineage>
        <taxon>Eukaryota</taxon>
        <taxon>Sar</taxon>
        <taxon>Stramenopiles</taxon>
        <taxon>Ochrophyta</taxon>
        <taxon>Bolidophyceae</taxon>
        <taxon>Parmales</taxon>
        <taxon>Triparmaceae</taxon>
        <taxon>Triparma</taxon>
    </lineage>
</organism>
<evidence type="ECO:0000313" key="2">
    <source>
        <dbReference type="Proteomes" id="UP001165065"/>
    </source>
</evidence>
<dbReference type="EMBL" id="BRYA01000540">
    <property type="protein sequence ID" value="GMI22023.1"/>
    <property type="molecule type" value="Genomic_DNA"/>
</dbReference>
<dbReference type="Proteomes" id="UP001165065">
    <property type="component" value="Unassembled WGS sequence"/>
</dbReference>
<proteinExistence type="predicted"/>
<gene>
    <name evidence="1" type="ORF">TrCOL_g6590</name>
</gene>
<protein>
    <submittedName>
        <fullName evidence="1">Uncharacterized protein</fullName>
    </submittedName>
</protein>
<evidence type="ECO:0000313" key="1">
    <source>
        <dbReference type="EMBL" id="GMI22023.1"/>
    </source>
</evidence>